<evidence type="ECO:0000256" key="1">
    <source>
        <dbReference type="SAM" id="SignalP"/>
    </source>
</evidence>
<accession>A0A076LEW0</accession>
<feature type="signal peptide" evidence="1">
    <location>
        <begin position="1"/>
        <end position="22"/>
    </location>
</feature>
<organism evidence="2 3">
    <name type="scientific">Edwardsiella anguillarum ET080813</name>
    <dbReference type="NCBI Taxonomy" id="667120"/>
    <lineage>
        <taxon>Bacteria</taxon>
        <taxon>Pseudomonadati</taxon>
        <taxon>Pseudomonadota</taxon>
        <taxon>Gammaproteobacteria</taxon>
        <taxon>Enterobacterales</taxon>
        <taxon>Hafniaceae</taxon>
        <taxon>Edwardsiella</taxon>
    </lineage>
</organism>
<reference evidence="2 3" key="1">
    <citation type="journal article" date="2012" name="PLoS ONE">
        <title>Edwardsiella comparative phylogenomics reveal the new intra/inter-species taxonomic relationships, virulence evolution and niche adaptation mechanisms.</title>
        <authorList>
            <person name="Yang M."/>
            <person name="Lv Y."/>
            <person name="Xiao J."/>
            <person name="Wu H."/>
            <person name="Zheng H."/>
            <person name="Liu Q."/>
            <person name="Zhang Y."/>
            <person name="Wang Q."/>
        </authorList>
    </citation>
    <scope>NUCLEOTIDE SEQUENCE [LARGE SCALE GENOMIC DNA]</scope>
    <source>
        <strain evidence="3">080813</strain>
    </source>
</reference>
<proteinExistence type="predicted"/>
<name>A0A076LEW0_9GAMM</name>
<dbReference type="Proteomes" id="UP000028681">
    <property type="component" value="Chromosome"/>
</dbReference>
<dbReference type="KEGG" id="ete:ETEE_0576"/>
<protein>
    <submittedName>
        <fullName evidence="2">Fimbrial subunit CS5</fullName>
    </submittedName>
</protein>
<dbReference type="EMBL" id="CP006664">
    <property type="protein sequence ID" value="AIJ07050.1"/>
    <property type="molecule type" value="Genomic_DNA"/>
</dbReference>
<sequence>MMSFAKKLALVTLLAAPLYASAVVTNGQLTFTWQGTIPAQKLASDWKFVDALGADFIPAPQTLTTAVDTNDKLTLTTTSPVTFYIQSDSNINGINAYLASAPIAVGFKGSRQLALQDTAAAPGDNQVLITINGEPLKVGNSDAITVTGAGNDRPINLGLYAKATRDAYDAGSSVSFTTPVVFAVDLVTTPTP</sequence>
<dbReference type="GeneID" id="33941807"/>
<dbReference type="RefSeq" id="WP_049703852.1">
    <property type="nucleotide sequence ID" value="NZ_CP006664.1"/>
</dbReference>
<dbReference type="HOGENOM" id="CLU_1400583_0_0_6"/>
<evidence type="ECO:0000313" key="3">
    <source>
        <dbReference type="Proteomes" id="UP000028681"/>
    </source>
</evidence>
<keyword evidence="1" id="KW-0732">Signal</keyword>
<feature type="chain" id="PRO_5001714794" evidence="1">
    <location>
        <begin position="23"/>
        <end position="192"/>
    </location>
</feature>
<dbReference type="AlphaFoldDB" id="A0A076LEW0"/>
<evidence type="ECO:0000313" key="2">
    <source>
        <dbReference type="EMBL" id="AIJ07050.1"/>
    </source>
</evidence>
<gene>
    <name evidence="2" type="ORF">ETEE_0576</name>
</gene>